<evidence type="ECO:0008006" key="3">
    <source>
        <dbReference type="Google" id="ProtNLM"/>
    </source>
</evidence>
<reference evidence="2" key="2">
    <citation type="journal article" date="2015" name="J. Proteomics">
        <title>Sexual differences in the sialomes of the zebra tick, Rhipicephalus pulchellus.</title>
        <authorList>
            <person name="Tan A.W."/>
            <person name="Francischetti I.M."/>
            <person name="Slovak M."/>
            <person name="Kini R.M."/>
            <person name="Ribeiro J.M."/>
        </authorList>
    </citation>
    <scope>NUCLEOTIDE SEQUENCE</scope>
    <source>
        <tissue evidence="2">Salivary gland</tissue>
    </source>
</reference>
<evidence type="ECO:0000313" key="2">
    <source>
        <dbReference type="EMBL" id="JAA64714.1"/>
    </source>
</evidence>
<dbReference type="AlphaFoldDB" id="L7MMN5"/>
<feature type="non-terminal residue" evidence="2">
    <location>
        <position position="104"/>
    </location>
</feature>
<name>L7MMN5_RHIPC</name>
<organism evidence="2">
    <name type="scientific">Rhipicephalus pulchellus</name>
    <name type="common">Yellow backed tick</name>
    <name type="synonym">Dermacentor pulchellus</name>
    <dbReference type="NCBI Taxonomy" id="72859"/>
    <lineage>
        <taxon>Eukaryota</taxon>
        <taxon>Metazoa</taxon>
        <taxon>Ecdysozoa</taxon>
        <taxon>Arthropoda</taxon>
        <taxon>Chelicerata</taxon>
        <taxon>Arachnida</taxon>
        <taxon>Acari</taxon>
        <taxon>Parasitiformes</taxon>
        <taxon>Ixodida</taxon>
        <taxon>Ixodoidea</taxon>
        <taxon>Ixodidae</taxon>
        <taxon>Rhipicephalinae</taxon>
        <taxon>Rhipicephalus</taxon>
        <taxon>Rhipicephalus</taxon>
    </lineage>
</organism>
<sequence length="104" mass="12336">MSSVTSHKIFWLLLAIHGLWHSGRQRQINENCVNAALRTSERFRGRGRHMPILRKKVRPKRHCAHVEWPGAWRKEGRPEKWEAKCQKSFPSRERSINVTSAFFF</sequence>
<feature type="chain" id="PRO_5003982157" description="Secreted peptide" evidence="1">
    <location>
        <begin position="26"/>
        <end position="104"/>
    </location>
</feature>
<reference evidence="2" key="1">
    <citation type="submission" date="2012-11" db="EMBL/GenBank/DDBJ databases">
        <authorList>
            <person name="Lucero-Rivera Y.E."/>
            <person name="Tovar-Ramirez D."/>
        </authorList>
    </citation>
    <scope>NUCLEOTIDE SEQUENCE</scope>
    <source>
        <tissue evidence="2">Salivary gland</tissue>
    </source>
</reference>
<protein>
    <recommendedName>
        <fullName evidence="3">Secreted peptide</fullName>
    </recommendedName>
</protein>
<evidence type="ECO:0000256" key="1">
    <source>
        <dbReference type="SAM" id="SignalP"/>
    </source>
</evidence>
<dbReference type="EMBL" id="GACK01000320">
    <property type="protein sequence ID" value="JAA64714.1"/>
    <property type="molecule type" value="mRNA"/>
</dbReference>
<feature type="signal peptide" evidence="1">
    <location>
        <begin position="1"/>
        <end position="25"/>
    </location>
</feature>
<keyword evidence="1" id="KW-0732">Signal</keyword>
<proteinExistence type="evidence at transcript level"/>
<accession>L7MMN5</accession>